<dbReference type="AlphaFoldDB" id="A0A418M8X8"/>
<evidence type="ECO:0000313" key="9">
    <source>
        <dbReference type="Proteomes" id="UP000283523"/>
    </source>
</evidence>
<dbReference type="RefSeq" id="WP_119668718.1">
    <property type="nucleotide sequence ID" value="NZ_QXED01000004.1"/>
</dbReference>
<dbReference type="InterPro" id="IPR036922">
    <property type="entry name" value="Rieske_2Fe-2S_sf"/>
</dbReference>
<keyword evidence="9" id="KW-1185">Reference proteome</keyword>
<evidence type="ECO:0000256" key="5">
    <source>
        <dbReference type="ARBA" id="ARBA00023157"/>
    </source>
</evidence>
<dbReference type="PROSITE" id="PS51296">
    <property type="entry name" value="RIESKE"/>
    <property type="match status" value="1"/>
</dbReference>
<gene>
    <name evidence="8" type="ORF">DYU11_16085</name>
</gene>
<evidence type="ECO:0000256" key="2">
    <source>
        <dbReference type="ARBA" id="ARBA00022723"/>
    </source>
</evidence>
<evidence type="ECO:0000256" key="4">
    <source>
        <dbReference type="ARBA" id="ARBA00023014"/>
    </source>
</evidence>
<sequence length="162" mass="17343">MKTKTQPAEAIKRSEFLRSLGLSSAALMSLYCMGTLTSCSSDDNADPTPGGTGGTGNNAKVDFTLDLTTTANQKLKTDGGFLYQGDVIVARVKGGNYVALSKICTHQGTTIEYRLGDDDFYCPNHGSQFRSNGTVEQGPASQTLKVFKTELSTDGNRLRVTE</sequence>
<dbReference type="GO" id="GO:0051537">
    <property type="term" value="F:2 iron, 2 sulfur cluster binding"/>
    <property type="evidence" value="ECO:0007669"/>
    <property type="project" value="UniProtKB-KW"/>
</dbReference>
<keyword evidence="1" id="KW-0001">2Fe-2S</keyword>
<name>A0A418M8X8_9BACT</name>
<dbReference type="PANTHER" id="PTHR10134">
    <property type="entry name" value="CYTOCHROME B-C1 COMPLEX SUBUNIT RIESKE, MITOCHONDRIAL"/>
    <property type="match status" value="1"/>
</dbReference>
<dbReference type="InterPro" id="IPR005805">
    <property type="entry name" value="Rieske_Fe-S_prot_C"/>
</dbReference>
<dbReference type="Pfam" id="PF00355">
    <property type="entry name" value="Rieske"/>
    <property type="match status" value="1"/>
</dbReference>
<dbReference type="GO" id="GO:0046872">
    <property type="term" value="F:metal ion binding"/>
    <property type="evidence" value="ECO:0007669"/>
    <property type="project" value="UniProtKB-KW"/>
</dbReference>
<proteinExistence type="predicted"/>
<dbReference type="SUPFAM" id="SSF50022">
    <property type="entry name" value="ISP domain"/>
    <property type="match status" value="1"/>
</dbReference>
<comment type="caution">
    <text evidence="8">The sequence shown here is derived from an EMBL/GenBank/DDBJ whole genome shotgun (WGS) entry which is preliminary data.</text>
</comment>
<keyword evidence="2" id="KW-0479">Metal-binding</keyword>
<evidence type="ECO:0000256" key="1">
    <source>
        <dbReference type="ARBA" id="ARBA00022714"/>
    </source>
</evidence>
<dbReference type="Gene3D" id="2.102.10.10">
    <property type="entry name" value="Rieske [2Fe-2S] iron-sulphur domain"/>
    <property type="match status" value="1"/>
</dbReference>
<dbReference type="EMBL" id="QXED01000004">
    <property type="protein sequence ID" value="RIV22533.1"/>
    <property type="molecule type" value="Genomic_DNA"/>
</dbReference>
<dbReference type="CDD" id="cd03467">
    <property type="entry name" value="Rieske"/>
    <property type="match status" value="1"/>
</dbReference>
<dbReference type="PRINTS" id="PR00162">
    <property type="entry name" value="RIESKE"/>
</dbReference>
<evidence type="ECO:0000256" key="6">
    <source>
        <dbReference type="ARBA" id="ARBA00034078"/>
    </source>
</evidence>
<evidence type="ECO:0000313" key="8">
    <source>
        <dbReference type="EMBL" id="RIV22533.1"/>
    </source>
</evidence>
<keyword evidence="5" id="KW-1015">Disulfide bond</keyword>
<feature type="domain" description="Rieske" evidence="7">
    <location>
        <begin position="67"/>
        <end position="158"/>
    </location>
</feature>
<protein>
    <submittedName>
        <fullName evidence="8">Rieske (2Fe-2S) protein</fullName>
    </submittedName>
</protein>
<dbReference type="InterPro" id="IPR014349">
    <property type="entry name" value="Rieske_Fe-S_prot"/>
</dbReference>
<accession>A0A418M8X8</accession>
<comment type="cofactor">
    <cofactor evidence="6">
        <name>[2Fe-2S] cluster</name>
        <dbReference type="ChEBI" id="CHEBI:190135"/>
    </cofactor>
</comment>
<dbReference type="OrthoDB" id="165343at2"/>
<dbReference type="GO" id="GO:0016020">
    <property type="term" value="C:membrane"/>
    <property type="evidence" value="ECO:0007669"/>
    <property type="project" value="InterPro"/>
</dbReference>
<reference evidence="8 9" key="1">
    <citation type="submission" date="2018-08" db="EMBL/GenBank/DDBJ databases">
        <title>Fibrisoma montanum sp. nov., isolated from Danxia mountain soil.</title>
        <authorList>
            <person name="Huang Y."/>
        </authorList>
    </citation>
    <scope>NUCLEOTIDE SEQUENCE [LARGE SCALE GENOMIC DNA]</scope>
    <source>
        <strain evidence="8 9">HYT19</strain>
    </source>
</reference>
<evidence type="ECO:0000256" key="3">
    <source>
        <dbReference type="ARBA" id="ARBA00023004"/>
    </source>
</evidence>
<keyword evidence="4" id="KW-0411">Iron-sulfur</keyword>
<evidence type="ECO:0000259" key="7">
    <source>
        <dbReference type="PROSITE" id="PS51296"/>
    </source>
</evidence>
<dbReference type="InterPro" id="IPR017941">
    <property type="entry name" value="Rieske_2Fe-2S"/>
</dbReference>
<keyword evidence="3" id="KW-0408">Iron</keyword>
<organism evidence="8 9">
    <name type="scientific">Fibrisoma montanum</name>
    <dbReference type="NCBI Taxonomy" id="2305895"/>
    <lineage>
        <taxon>Bacteria</taxon>
        <taxon>Pseudomonadati</taxon>
        <taxon>Bacteroidota</taxon>
        <taxon>Cytophagia</taxon>
        <taxon>Cytophagales</taxon>
        <taxon>Spirosomataceae</taxon>
        <taxon>Fibrisoma</taxon>
    </lineage>
</organism>
<dbReference type="Proteomes" id="UP000283523">
    <property type="component" value="Unassembled WGS sequence"/>
</dbReference>